<evidence type="ECO:0000313" key="4">
    <source>
        <dbReference type="Proteomes" id="UP001175261"/>
    </source>
</evidence>
<evidence type="ECO:0000313" key="3">
    <source>
        <dbReference type="EMBL" id="KAK0390120.1"/>
    </source>
</evidence>
<sequence length="255" mass="27885">MKFICLHGAYGSAKAFQIQLAPFVSVVEKTGKGEFKWIDGGYPAKPPEGFDSYFGPPPWRRHINYDGVGALDELMDKIREFPDGVTAEDAIRDLIGGEAVYNADAIREGVGRILKMIDEDPEIEGILGYSEGATVAGTLVLEERRLFEEEGRPRRIKCAVFFAGWPPVKINQDNSVQCLLADECEDVIDIPTCHIVGCNDPYIHGSMALYSMCDDDLAVLFDHGKGHTVPRDTTTVNELAAAIGDSISKAQTVAC</sequence>
<organism evidence="3 4">
    <name type="scientific">Sarocladium strictum</name>
    <name type="common">Black bundle disease fungus</name>
    <name type="synonym">Acremonium strictum</name>
    <dbReference type="NCBI Taxonomy" id="5046"/>
    <lineage>
        <taxon>Eukaryota</taxon>
        <taxon>Fungi</taxon>
        <taxon>Dikarya</taxon>
        <taxon>Ascomycota</taxon>
        <taxon>Pezizomycotina</taxon>
        <taxon>Sordariomycetes</taxon>
        <taxon>Hypocreomycetidae</taxon>
        <taxon>Hypocreales</taxon>
        <taxon>Sarocladiaceae</taxon>
        <taxon>Sarocladium</taxon>
    </lineage>
</organism>
<dbReference type="Pfam" id="PF03959">
    <property type="entry name" value="FSH1"/>
    <property type="match status" value="1"/>
</dbReference>
<dbReference type="Proteomes" id="UP001175261">
    <property type="component" value="Unassembled WGS sequence"/>
</dbReference>
<evidence type="ECO:0000259" key="2">
    <source>
        <dbReference type="Pfam" id="PF03959"/>
    </source>
</evidence>
<keyword evidence="4" id="KW-1185">Reference proteome</keyword>
<dbReference type="GO" id="GO:0019748">
    <property type="term" value="P:secondary metabolic process"/>
    <property type="evidence" value="ECO:0007669"/>
    <property type="project" value="TreeGrafter"/>
</dbReference>
<name>A0AA39GMI2_SARSR</name>
<dbReference type="PANTHER" id="PTHR48070:SF4">
    <property type="entry name" value="ESTERASE ALNB"/>
    <property type="match status" value="1"/>
</dbReference>
<evidence type="ECO:0000256" key="1">
    <source>
        <dbReference type="ARBA" id="ARBA00022801"/>
    </source>
</evidence>
<dbReference type="Gene3D" id="3.40.50.1820">
    <property type="entry name" value="alpha/beta hydrolase"/>
    <property type="match status" value="1"/>
</dbReference>
<dbReference type="EMBL" id="JAPDFR010000002">
    <property type="protein sequence ID" value="KAK0390120.1"/>
    <property type="molecule type" value="Genomic_DNA"/>
</dbReference>
<feature type="domain" description="Serine hydrolase" evidence="2">
    <location>
        <begin position="2"/>
        <end position="237"/>
    </location>
</feature>
<dbReference type="InterPro" id="IPR050593">
    <property type="entry name" value="LovG"/>
</dbReference>
<reference evidence="3" key="1">
    <citation type="submission" date="2022-10" db="EMBL/GenBank/DDBJ databases">
        <title>Determination and structural analysis of whole genome sequence of Sarocladium strictum F4-1.</title>
        <authorList>
            <person name="Hu L."/>
            <person name="Jiang Y."/>
        </authorList>
    </citation>
    <scope>NUCLEOTIDE SEQUENCE</scope>
    <source>
        <strain evidence="3">F4-1</strain>
    </source>
</reference>
<dbReference type="InterPro" id="IPR029058">
    <property type="entry name" value="AB_hydrolase_fold"/>
</dbReference>
<dbReference type="AlphaFoldDB" id="A0AA39GMI2"/>
<dbReference type="GO" id="GO:0005737">
    <property type="term" value="C:cytoplasm"/>
    <property type="evidence" value="ECO:0007669"/>
    <property type="project" value="TreeGrafter"/>
</dbReference>
<dbReference type="PANTHER" id="PTHR48070">
    <property type="entry name" value="ESTERASE OVCA2"/>
    <property type="match status" value="1"/>
</dbReference>
<keyword evidence="1" id="KW-0378">Hydrolase</keyword>
<protein>
    <recommendedName>
        <fullName evidence="2">Serine hydrolase domain-containing protein</fullName>
    </recommendedName>
</protein>
<dbReference type="InterPro" id="IPR005645">
    <property type="entry name" value="FSH-like_dom"/>
</dbReference>
<dbReference type="GO" id="GO:0005634">
    <property type="term" value="C:nucleus"/>
    <property type="evidence" value="ECO:0007669"/>
    <property type="project" value="TreeGrafter"/>
</dbReference>
<gene>
    <name evidence="3" type="ORF">NLU13_3693</name>
</gene>
<dbReference type="SUPFAM" id="SSF53474">
    <property type="entry name" value="alpha/beta-Hydrolases"/>
    <property type="match status" value="1"/>
</dbReference>
<comment type="caution">
    <text evidence="3">The sequence shown here is derived from an EMBL/GenBank/DDBJ whole genome shotgun (WGS) entry which is preliminary data.</text>
</comment>
<dbReference type="GO" id="GO:0016787">
    <property type="term" value="F:hydrolase activity"/>
    <property type="evidence" value="ECO:0007669"/>
    <property type="project" value="UniProtKB-KW"/>
</dbReference>
<proteinExistence type="predicted"/>
<accession>A0AA39GMI2</accession>